<sequence length="220" mass="23233">MTARPTRVAVADDEPLVRAGVRAILASAPHIEVVAEASDGHEAIELVRLHQIDVLLLDIEMPRGDGIAVTEEIRRIGADVRVLVLTTFGTGENLHRCLAAGANGFLLKATAPAELIAGVDAVTDGGAVIAPRVAHHLVDSLRDISAHRHDPRVAALSARETDVLRLLSQGRSNVEIAAALHLTEGTVKGYVSGILQTLGVNNRVQAALIGYQAGLTREQT</sequence>
<dbReference type="PROSITE" id="PS50110">
    <property type="entry name" value="RESPONSE_REGULATORY"/>
    <property type="match status" value="1"/>
</dbReference>
<evidence type="ECO:0000259" key="7">
    <source>
        <dbReference type="PROSITE" id="PS50110"/>
    </source>
</evidence>
<feature type="modified residue" description="4-aspartylphosphate" evidence="5">
    <location>
        <position position="58"/>
    </location>
</feature>
<dbReference type="InterPro" id="IPR016032">
    <property type="entry name" value="Sig_transdc_resp-reg_C-effctor"/>
</dbReference>
<dbReference type="PANTHER" id="PTHR43214:SF24">
    <property type="entry name" value="TRANSCRIPTIONAL REGULATORY PROTEIN NARL-RELATED"/>
    <property type="match status" value="1"/>
</dbReference>
<dbReference type="GO" id="GO:0006355">
    <property type="term" value="P:regulation of DNA-templated transcription"/>
    <property type="evidence" value="ECO:0007669"/>
    <property type="project" value="InterPro"/>
</dbReference>
<dbReference type="InterPro" id="IPR001789">
    <property type="entry name" value="Sig_transdc_resp-reg_receiver"/>
</dbReference>
<name>A0A5N6AMJ4_9ACTN</name>
<dbReference type="PROSITE" id="PS50043">
    <property type="entry name" value="HTH_LUXR_2"/>
    <property type="match status" value="1"/>
</dbReference>
<evidence type="ECO:0000313" key="8">
    <source>
        <dbReference type="EMBL" id="KAB8169854.1"/>
    </source>
</evidence>
<dbReference type="Proteomes" id="UP000314251">
    <property type="component" value="Unassembled WGS sequence"/>
</dbReference>
<dbReference type="InterPro" id="IPR039420">
    <property type="entry name" value="WalR-like"/>
</dbReference>
<evidence type="ECO:0000256" key="3">
    <source>
        <dbReference type="ARBA" id="ARBA00023125"/>
    </source>
</evidence>
<dbReference type="InterPro" id="IPR058245">
    <property type="entry name" value="NreC/VraR/RcsB-like_REC"/>
</dbReference>
<keyword evidence="9" id="KW-1185">Reference proteome</keyword>
<evidence type="ECO:0000256" key="2">
    <source>
        <dbReference type="ARBA" id="ARBA00023015"/>
    </source>
</evidence>
<dbReference type="GO" id="GO:0000160">
    <property type="term" value="P:phosphorelay signal transduction system"/>
    <property type="evidence" value="ECO:0007669"/>
    <property type="project" value="InterPro"/>
</dbReference>
<dbReference type="InterPro" id="IPR000792">
    <property type="entry name" value="Tscrpt_reg_LuxR_C"/>
</dbReference>
<dbReference type="AlphaFoldDB" id="A0A5N6AMJ4"/>
<dbReference type="CDD" id="cd06170">
    <property type="entry name" value="LuxR_C_like"/>
    <property type="match status" value="1"/>
</dbReference>
<evidence type="ECO:0000259" key="6">
    <source>
        <dbReference type="PROSITE" id="PS50043"/>
    </source>
</evidence>
<dbReference type="SUPFAM" id="SSF46894">
    <property type="entry name" value="C-terminal effector domain of the bipartite response regulators"/>
    <property type="match status" value="1"/>
</dbReference>
<accession>A0A5N6AMJ4</accession>
<keyword evidence="3" id="KW-0238">DNA-binding</keyword>
<evidence type="ECO:0000313" key="9">
    <source>
        <dbReference type="Proteomes" id="UP000314251"/>
    </source>
</evidence>
<dbReference type="OrthoDB" id="9808843at2"/>
<proteinExistence type="predicted"/>
<dbReference type="GO" id="GO:0003677">
    <property type="term" value="F:DNA binding"/>
    <property type="evidence" value="ECO:0007669"/>
    <property type="project" value="UniProtKB-KW"/>
</dbReference>
<reference evidence="8" key="1">
    <citation type="submission" date="2019-10" db="EMBL/GenBank/DDBJ databases">
        <title>Nonomuraea sp. nov., isolated from Phyllanthus amarus.</title>
        <authorList>
            <person name="Klykleung N."/>
            <person name="Tanasupawat S."/>
        </authorList>
    </citation>
    <scope>NUCLEOTIDE SEQUENCE [LARGE SCALE GENOMIC DNA]</scope>
    <source>
        <strain evidence="8">3MP-10</strain>
    </source>
</reference>
<comment type="caution">
    <text evidence="8">The sequence shown here is derived from an EMBL/GenBank/DDBJ whole genome shotgun (WGS) entry which is preliminary data.</text>
</comment>
<organism evidence="8 9">
    <name type="scientific">Streptomyces mimosae</name>
    <dbReference type="NCBI Taxonomy" id="2586635"/>
    <lineage>
        <taxon>Bacteria</taxon>
        <taxon>Bacillati</taxon>
        <taxon>Actinomycetota</taxon>
        <taxon>Actinomycetes</taxon>
        <taxon>Kitasatosporales</taxon>
        <taxon>Streptomycetaceae</taxon>
        <taxon>Streptomyces</taxon>
    </lineage>
</organism>
<evidence type="ECO:0000256" key="4">
    <source>
        <dbReference type="ARBA" id="ARBA00023163"/>
    </source>
</evidence>
<dbReference type="SMART" id="SM00421">
    <property type="entry name" value="HTH_LUXR"/>
    <property type="match status" value="1"/>
</dbReference>
<dbReference type="Pfam" id="PF00072">
    <property type="entry name" value="Response_reg"/>
    <property type="match status" value="1"/>
</dbReference>
<evidence type="ECO:0000256" key="1">
    <source>
        <dbReference type="ARBA" id="ARBA00022553"/>
    </source>
</evidence>
<dbReference type="Gene3D" id="3.40.50.2300">
    <property type="match status" value="1"/>
</dbReference>
<dbReference type="SMART" id="SM00448">
    <property type="entry name" value="REC"/>
    <property type="match status" value="1"/>
</dbReference>
<evidence type="ECO:0000256" key="5">
    <source>
        <dbReference type="PROSITE-ProRule" id="PRU00169"/>
    </source>
</evidence>
<dbReference type="PRINTS" id="PR00038">
    <property type="entry name" value="HTHLUXR"/>
</dbReference>
<dbReference type="PANTHER" id="PTHR43214">
    <property type="entry name" value="TWO-COMPONENT RESPONSE REGULATOR"/>
    <property type="match status" value="1"/>
</dbReference>
<keyword evidence="4" id="KW-0804">Transcription</keyword>
<dbReference type="CDD" id="cd17535">
    <property type="entry name" value="REC_NarL-like"/>
    <property type="match status" value="1"/>
</dbReference>
<dbReference type="InterPro" id="IPR011006">
    <property type="entry name" value="CheY-like_superfamily"/>
</dbReference>
<keyword evidence="2" id="KW-0805">Transcription regulation</keyword>
<dbReference type="SUPFAM" id="SSF52172">
    <property type="entry name" value="CheY-like"/>
    <property type="match status" value="1"/>
</dbReference>
<keyword evidence="1 5" id="KW-0597">Phosphoprotein</keyword>
<dbReference type="EMBL" id="VDLY02000002">
    <property type="protein sequence ID" value="KAB8169854.1"/>
    <property type="molecule type" value="Genomic_DNA"/>
</dbReference>
<protein>
    <submittedName>
        <fullName evidence="8">Response regulator</fullName>
    </submittedName>
</protein>
<gene>
    <name evidence="8" type="ORF">FH607_003850</name>
</gene>
<dbReference type="Pfam" id="PF00196">
    <property type="entry name" value="GerE"/>
    <property type="match status" value="1"/>
</dbReference>
<feature type="domain" description="HTH luxR-type" evidence="6">
    <location>
        <begin position="149"/>
        <end position="214"/>
    </location>
</feature>
<dbReference type="RefSeq" id="WP_139666147.1">
    <property type="nucleotide sequence ID" value="NZ_VDLY02000002.1"/>
</dbReference>
<feature type="domain" description="Response regulatory" evidence="7">
    <location>
        <begin position="7"/>
        <end position="123"/>
    </location>
</feature>